<evidence type="ECO:0000313" key="2">
    <source>
        <dbReference type="EMBL" id="MBW81938.1"/>
    </source>
</evidence>
<organism evidence="2">
    <name type="scientific">Rhizophora mucronata</name>
    <name type="common">Asiatic mangrove</name>
    <dbReference type="NCBI Taxonomy" id="61149"/>
    <lineage>
        <taxon>Eukaryota</taxon>
        <taxon>Viridiplantae</taxon>
        <taxon>Streptophyta</taxon>
        <taxon>Embryophyta</taxon>
        <taxon>Tracheophyta</taxon>
        <taxon>Spermatophyta</taxon>
        <taxon>Magnoliopsida</taxon>
        <taxon>eudicotyledons</taxon>
        <taxon>Gunneridae</taxon>
        <taxon>Pentapetalae</taxon>
        <taxon>rosids</taxon>
        <taxon>fabids</taxon>
        <taxon>Malpighiales</taxon>
        <taxon>Rhizophoraceae</taxon>
        <taxon>Rhizophora</taxon>
    </lineage>
</organism>
<keyword evidence="1" id="KW-1133">Transmembrane helix</keyword>
<name>A0A2P2IL79_RHIMU</name>
<sequence length="47" mass="5477">MCQTSSGISVLNWLVLETIFHLLQLLLRLVCFGRHISKGRENMRMCK</sequence>
<accession>A0A2P2IL79</accession>
<keyword evidence="1" id="KW-0472">Membrane</keyword>
<protein>
    <submittedName>
        <fullName evidence="2">Uncharacterized protein</fullName>
    </submittedName>
</protein>
<keyword evidence="1" id="KW-0812">Transmembrane</keyword>
<feature type="transmembrane region" description="Helical" evidence="1">
    <location>
        <begin position="19"/>
        <end position="37"/>
    </location>
</feature>
<dbReference type="EMBL" id="GGEC01001455">
    <property type="protein sequence ID" value="MBW81938.1"/>
    <property type="molecule type" value="Transcribed_RNA"/>
</dbReference>
<reference evidence="2" key="1">
    <citation type="submission" date="2018-02" db="EMBL/GenBank/DDBJ databases">
        <title>Rhizophora mucronata_Transcriptome.</title>
        <authorList>
            <person name="Meera S.P."/>
            <person name="Sreeshan A."/>
            <person name="Augustine A."/>
        </authorList>
    </citation>
    <scope>NUCLEOTIDE SEQUENCE</scope>
    <source>
        <tissue evidence="2">Leaf</tissue>
    </source>
</reference>
<evidence type="ECO:0000256" key="1">
    <source>
        <dbReference type="SAM" id="Phobius"/>
    </source>
</evidence>
<dbReference type="AlphaFoldDB" id="A0A2P2IL79"/>
<proteinExistence type="predicted"/>